<dbReference type="Gene3D" id="3.30.450.20">
    <property type="entry name" value="PAS domain"/>
    <property type="match status" value="2"/>
</dbReference>
<evidence type="ECO:0000256" key="10">
    <source>
        <dbReference type="PROSITE-ProRule" id="PRU00284"/>
    </source>
</evidence>
<dbReference type="EMBL" id="JAKTTI010000069">
    <property type="protein sequence ID" value="MCH1627972.1"/>
    <property type="molecule type" value="Genomic_DNA"/>
</dbReference>
<keyword evidence="6 11" id="KW-1133">Transmembrane helix</keyword>
<feature type="transmembrane region" description="Helical" evidence="11">
    <location>
        <begin position="285"/>
        <end position="308"/>
    </location>
</feature>
<comment type="caution">
    <text evidence="14">The sequence shown here is derived from an EMBL/GenBank/DDBJ whole genome shotgun (WGS) entry which is preliminary data.</text>
</comment>
<dbReference type="Proteomes" id="UP001431131">
    <property type="component" value="Unassembled WGS sequence"/>
</dbReference>
<dbReference type="SMART" id="SM00304">
    <property type="entry name" value="HAMP"/>
    <property type="match status" value="1"/>
</dbReference>
<evidence type="ECO:0000256" key="7">
    <source>
        <dbReference type="ARBA" id="ARBA00023136"/>
    </source>
</evidence>
<dbReference type="Pfam" id="PF02743">
    <property type="entry name" value="dCache_1"/>
    <property type="match status" value="1"/>
</dbReference>
<dbReference type="SMART" id="SM00283">
    <property type="entry name" value="MA"/>
    <property type="match status" value="1"/>
</dbReference>
<evidence type="ECO:0000256" key="3">
    <source>
        <dbReference type="ARBA" id="ARBA00022481"/>
    </source>
</evidence>
<feature type="domain" description="HAMP" evidence="13">
    <location>
        <begin position="309"/>
        <end position="361"/>
    </location>
</feature>
<dbReference type="CDD" id="cd12912">
    <property type="entry name" value="PDC2_MCP_like"/>
    <property type="match status" value="1"/>
</dbReference>
<keyword evidence="8 10" id="KW-0807">Transducer</keyword>
<dbReference type="Gene3D" id="6.10.340.10">
    <property type="match status" value="1"/>
</dbReference>
<evidence type="ECO:0000256" key="9">
    <source>
        <dbReference type="ARBA" id="ARBA00029447"/>
    </source>
</evidence>
<evidence type="ECO:0000313" key="15">
    <source>
        <dbReference type="Proteomes" id="UP001431131"/>
    </source>
</evidence>
<dbReference type="PANTHER" id="PTHR32089">
    <property type="entry name" value="METHYL-ACCEPTING CHEMOTAXIS PROTEIN MCPB"/>
    <property type="match status" value="1"/>
</dbReference>
<dbReference type="RefSeq" id="WP_240257890.1">
    <property type="nucleotide sequence ID" value="NZ_JAKTTI010000069.1"/>
</dbReference>
<dbReference type="GO" id="GO:0005886">
    <property type="term" value="C:plasma membrane"/>
    <property type="evidence" value="ECO:0007669"/>
    <property type="project" value="UniProtKB-SubCell"/>
</dbReference>
<dbReference type="GO" id="GO:0007165">
    <property type="term" value="P:signal transduction"/>
    <property type="evidence" value="ECO:0007669"/>
    <property type="project" value="UniProtKB-KW"/>
</dbReference>
<dbReference type="InterPro" id="IPR029151">
    <property type="entry name" value="Sensor-like_sf"/>
</dbReference>
<dbReference type="SUPFAM" id="SSF103190">
    <property type="entry name" value="Sensory domain-like"/>
    <property type="match status" value="1"/>
</dbReference>
<feature type="domain" description="Methyl-accepting transducer" evidence="12">
    <location>
        <begin position="380"/>
        <end position="616"/>
    </location>
</feature>
<dbReference type="InterPro" id="IPR004089">
    <property type="entry name" value="MCPsignal_dom"/>
</dbReference>
<sequence length="666" mass="72259">MNKNMNKGKRRFFNLTIRKKLLLSFLLIIIIPSVTIGMLSYNNAKQELESQLVKNSSQNVALLDNFITNSLTTKFSDADYFAEKLNDQALIESEQKNTLVTLKQFALLHSDITSIYVGSQNGDLVIYPEAKLSSDFDARERDWYKDAMANQGKPVITEPYKDAATGNTLVTISQQLHDGSGVIGIDINLDAIQKMADSFKFGENGYPIIYTAGKKYLVDPNFEAGEPLEAASNYGRIMYKSKSGHISDEFKGKRYEADFVTNELTGWKVAGVMELSEVNDATRPILITTFTIVGILILLGFAIAYFIIRSITRPLSVLVGATQKVSEGDLTQTITIKNDDEIGQLGGSFNKMIASLRELIHHVGDKSGLLASSSEQLSASSEQNSKATEQVANAIQQVAVGTEQQTGMVKQTTEVVKEVAASIQHIKTNSQNVAQTSSEATGVAASGEQAIQLSIQQMNQINESVTDLGHVVNSLGERSTEISQIVDVISDIAAQTNLLALNAAIEAARAGEHGKGFAVVADEVRKLAEQSSQSTESIRQLISSIQLDTNHAVESMDRGRSETEKGIEIVNDAGTSFAKIQQFVANVASQIQEVSASIEQMAQGIEQVVDIVSEIDEIAVRTTSDTQDVSAATEEQTASMQEIAASAASLSIMAEELQEAVKTFKL</sequence>
<dbReference type="PRINTS" id="PR00260">
    <property type="entry name" value="CHEMTRNSDUCR"/>
</dbReference>
<dbReference type="Pfam" id="PF00672">
    <property type="entry name" value="HAMP"/>
    <property type="match status" value="1"/>
</dbReference>
<protein>
    <submittedName>
        <fullName evidence="14">Methyl-accepting chemotaxis protein</fullName>
    </submittedName>
</protein>
<proteinExistence type="inferred from homology"/>
<organism evidence="14 15">
    <name type="scientific">Fredinandcohnia quinoae</name>
    <dbReference type="NCBI Taxonomy" id="2918902"/>
    <lineage>
        <taxon>Bacteria</taxon>
        <taxon>Bacillati</taxon>
        <taxon>Bacillota</taxon>
        <taxon>Bacilli</taxon>
        <taxon>Bacillales</taxon>
        <taxon>Bacillaceae</taxon>
        <taxon>Fredinandcohnia</taxon>
    </lineage>
</organism>
<dbReference type="GO" id="GO:0004888">
    <property type="term" value="F:transmembrane signaling receptor activity"/>
    <property type="evidence" value="ECO:0007669"/>
    <property type="project" value="InterPro"/>
</dbReference>
<dbReference type="GO" id="GO:0006935">
    <property type="term" value="P:chemotaxis"/>
    <property type="evidence" value="ECO:0007669"/>
    <property type="project" value="UniProtKB-KW"/>
</dbReference>
<keyword evidence="3" id="KW-0488">Methylation</keyword>
<dbReference type="PANTHER" id="PTHR32089:SF114">
    <property type="entry name" value="METHYL-ACCEPTING CHEMOTAXIS PROTEIN MCPB"/>
    <property type="match status" value="1"/>
</dbReference>
<evidence type="ECO:0000259" key="12">
    <source>
        <dbReference type="PROSITE" id="PS50111"/>
    </source>
</evidence>
<keyword evidence="15" id="KW-1185">Reference proteome</keyword>
<keyword evidence="4" id="KW-0145">Chemotaxis</keyword>
<evidence type="ECO:0000256" key="8">
    <source>
        <dbReference type="ARBA" id="ARBA00023224"/>
    </source>
</evidence>
<dbReference type="PROSITE" id="PS50111">
    <property type="entry name" value="CHEMOTAXIS_TRANSDUC_2"/>
    <property type="match status" value="1"/>
</dbReference>
<comment type="similarity">
    <text evidence="9">Belongs to the methyl-accepting chemotaxis (MCP) protein family.</text>
</comment>
<accession>A0AAW5ED86</accession>
<evidence type="ECO:0000256" key="1">
    <source>
        <dbReference type="ARBA" id="ARBA00004651"/>
    </source>
</evidence>
<dbReference type="InterPro" id="IPR033479">
    <property type="entry name" value="dCache_1"/>
</dbReference>
<evidence type="ECO:0000256" key="4">
    <source>
        <dbReference type="ARBA" id="ARBA00022500"/>
    </source>
</evidence>
<evidence type="ECO:0000256" key="5">
    <source>
        <dbReference type="ARBA" id="ARBA00022692"/>
    </source>
</evidence>
<evidence type="ECO:0000259" key="13">
    <source>
        <dbReference type="PROSITE" id="PS50885"/>
    </source>
</evidence>
<dbReference type="PROSITE" id="PS50885">
    <property type="entry name" value="HAMP"/>
    <property type="match status" value="1"/>
</dbReference>
<dbReference type="Pfam" id="PF00015">
    <property type="entry name" value="MCPsignal"/>
    <property type="match status" value="1"/>
</dbReference>
<feature type="transmembrane region" description="Helical" evidence="11">
    <location>
        <begin position="21"/>
        <end position="41"/>
    </location>
</feature>
<evidence type="ECO:0000256" key="2">
    <source>
        <dbReference type="ARBA" id="ARBA00022475"/>
    </source>
</evidence>
<name>A0AAW5ED86_9BACI</name>
<keyword evidence="2" id="KW-1003">Cell membrane</keyword>
<keyword evidence="7 11" id="KW-0472">Membrane</keyword>
<gene>
    <name evidence="14" type="ORF">MJG50_21840</name>
</gene>
<reference evidence="14" key="1">
    <citation type="submission" date="2022-02" db="EMBL/GenBank/DDBJ databases">
        <title>Fredinandcohnia quinoae sp. nov. isolated from Chenopodium quinoa seeds.</title>
        <authorList>
            <person name="Saati-Santamaria Z."/>
            <person name="Flores-Felix J.D."/>
            <person name="Igual J.M."/>
            <person name="Velazquez E."/>
            <person name="Garcia-Fraile P."/>
            <person name="Martinez-Molina E."/>
        </authorList>
    </citation>
    <scope>NUCLEOTIDE SEQUENCE</scope>
    <source>
        <strain evidence="14">SECRCQ15</strain>
    </source>
</reference>
<comment type="subcellular location">
    <subcellularLocation>
        <location evidence="1">Cell membrane</location>
        <topology evidence="1">Multi-pass membrane protein</topology>
    </subcellularLocation>
</comment>
<keyword evidence="5 11" id="KW-0812">Transmembrane</keyword>
<dbReference type="CDD" id="cd11386">
    <property type="entry name" value="MCP_signal"/>
    <property type="match status" value="1"/>
</dbReference>
<dbReference type="CDD" id="cd12913">
    <property type="entry name" value="PDC1_MCP_like"/>
    <property type="match status" value="1"/>
</dbReference>
<dbReference type="CDD" id="cd06225">
    <property type="entry name" value="HAMP"/>
    <property type="match status" value="1"/>
</dbReference>
<dbReference type="InterPro" id="IPR004090">
    <property type="entry name" value="Chemotax_Me-accpt_rcpt"/>
</dbReference>
<dbReference type="InterPro" id="IPR003660">
    <property type="entry name" value="HAMP_dom"/>
</dbReference>
<dbReference type="SUPFAM" id="SSF58104">
    <property type="entry name" value="Methyl-accepting chemotaxis protein (MCP) signaling domain"/>
    <property type="match status" value="1"/>
</dbReference>
<evidence type="ECO:0000256" key="11">
    <source>
        <dbReference type="SAM" id="Phobius"/>
    </source>
</evidence>
<dbReference type="Gene3D" id="1.10.287.950">
    <property type="entry name" value="Methyl-accepting chemotaxis protein"/>
    <property type="match status" value="1"/>
</dbReference>
<evidence type="ECO:0000313" key="14">
    <source>
        <dbReference type="EMBL" id="MCH1627972.1"/>
    </source>
</evidence>
<dbReference type="FunFam" id="1.10.287.950:FF:000001">
    <property type="entry name" value="Methyl-accepting chemotaxis sensory transducer"/>
    <property type="match status" value="1"/>
</dbReference>
<dbReference type="AlphaFoldDB" id="A0AAW5ED86"/>
<evidence type="ECO:0000256" key="6">
    <source>
        <dbReference type="ARBA" id="ARBA00022989"/>
    </source>
</evidence>